<name>A0A2P8H7X5_9BACI</name>
<feature type="transmembrane region" description="Helical" evidence="6">
    <location>
        <begin position="100"/>
        <end position="118"/>
    </location>
</feature>
<evidence type="ECO:0000256" key="3">
    <source>
        <dbReference type="ARBA" id="ARBA00022692"/>
    </source>
</evidence>
<dbReference type="AlphaFoldDB" id="A0A2P8H7X5"/>
<feature type="transmembrane region" description="Helical" evidence="6">
    <location>
        <begin position="28"/>
        <end position="54"/>
    </location>
</feature>
<keyword evidence="3 6" id="KW-0812">Transmembrane</keyword>
<dbReference type="OrthoDB" id="9808500at2"/>
<proteinExistence type="inferred from homology"/>
<dbReference type="RefSeq" id="WP_106589774.1">
    <property type="nucleotide sequence ID" value="NZ_PYAV01000016.1"/>
</dbReference>
<accession>A0A2P8H7X5</accession>
<feature type="transmembrane region" description="Helical" evidence="6">
    <location>
        <begin position="174"/>
        <end position="198"/>
    </location>
</feature>
<evidence type="ECO:0000313" key="7">
    <source>
        <dbReference type="EMBL" id="PSL42318.1"/>
    </source>
</evidence>
<organism evidence="7 8">
    <name type="scientific">Salsuginibacillus halophilus</name>
    <dbReference type="NCBI Taxonomy" id="517424"/>
    <lineage>
        <taxon>Bacteria</taxon>
        <taxon>Bacillati</taxon>
        <taxon>Bacillota</taxon>
        <taxon>Bacilli</taxon>
        <taxon>Bacillales</taxon>
        <taxon>Bacillaceae</taxon>
        <taxon>Salsuginibacillus</taxon>
    </lineage>
</organism>
<reference evidence="7 8" key="1">
    <citation type="submission" date="2018-03" db="EMBL/GenBank/DDBJ databases">
        <title>Genomic Encyclopedia of Type Strains, Phase III (KMG-III): the genomes of soil and plant-associated and newly described type strains.</title>
        <authorList>
            <person name="Whitman W."/>
        </authorList>
    </citation>
    <scope>NUCLEOTIDE SEQUENCE [LARGE SCALE GENOMIC DNA]</scope>
    <source>
        <strain evidence="7 8">CGMCC 1.07653</strain>
    </source>
</reference>
<dbReference type="EMBL" id="PYAV01000016">
    <property type="protein sequence ID" value="PSL42318.1"/>
    <property type="molecule type" value="Genomic_DNA"/>
</dbReference>
<evidence type="ECO:0000256" key="5">
    <source>
        <dbReference type="ARBA" id="ARBA00023136"/>
    </source>
</evidence>
<evidence type="ECO:0000313" key="8">
    <source>
        <dbReference type="Proteomes" id="UP000242310"/>
    </source>
</evidence>
<evidence type="ECO:0000256" key="1">
    <source>
        <dbReference type="ARBA" id="ARBA00004141"/>
    </source>
</evidence>
<dbReference type="Pfam" id="PF01940">
    <property type="entry name" value="DUF92"/>
    <property type="match status" value="1"/>
</dbReference>
<dbReference type="GO" id="GO:0016020">
    <property type="term" value="C:membrane"/>
    <property type="evidence" value="ECO:0007669"/>
    <property type="project" value="UniProtKB-SubCell"/>
</dbReference>
<comment type="subcellular location">
    <subcellularLocation>
        <location evidence="1">Membrane</location>
        <topology evidence="1">Multi-pass membrane protein</topology>
    </subcellularLocation>
</comment>
<evidence type="ECO:0000256" key="4">
    <source>
        <dbReference type="ARBA" id="ARBA00022989"/>
    </source>
</evidence>
<evidence type="ECO:0000256" key="6">
    <source>
        <dbReference type="SAM" id="Phobius"/>
    </source>
</evidence>
<dbReference type="InterPro" id="IPR002794">
    <property type="entry name" value="DUF92_TMEM19"/>
</dbReference>
<keyword evidence="8" id="KW-1185">Reference proteome</keyword>
<feature type="transmembrane region" description="Helical" evidence="6">
    <location>
        <begin position="145"/>
        <end position="168"/>
    </location>
</feature>
<dbReference type="PANTHER" id="PTHR13353:SF5">
    <property type="entry name" value="TRANSMEMBRANE PROTEIN 19"/>
    <property type="match status" value="1"/>
</dbReference>
<gene>
    <name evidence="7" type="ORF">B0H94_11621</name>
</gene>
<keyword evidence="5 6" id="KW-0472">Membrane</keyword>
<dbReference type="PANTHER" id="PTHR13353">
    <property type="entry name" value="TRANSMEMBRANE PROTEIN 19"/>
    <property type="match status" value="1"/>
</dbReference>
<comment type="similarity">
    <text evidence="2">Belongs to the TMEM19 family.</text>
</comment>
<feature type="transmembrane region" description="Helical" evidence="6">
    <location>
        <begin position="234"/>
        <end position="254"/>
    </location>
</feature>
<comment type="caution">
    <text evidence="7">The sequence shown here is derived from an EMBL/GenBank/DDBJ whole genome shotgun (WGS) entry which is preliminary data.</text>
</comment>
<sequence length="257" mass="26553">MTAFYIIGVALLTFAAYRRGWLSLSGSIAAMLLGSVIAFAFGGAGLLLLGVFFVPSSLLSKLQPASADKEGSKRTAGQVLANGGAAGAAAFGALLFPHPFWLAAAAGGLAAASSDTWASEIGRMKRQIPWHVRERKHVMPGRSGAVSKAGTLGAAYGAAFVAIAGSAVTEGSALQAFIIIFAAGFLGHFIDTLAGAYVEAEYQCKACGRLVDTSVHCNQTTMRVRGFAFCTNEAVNTLCTLSGAGFALLGFWLFDLV</sequence>
<evidence type="ECO:0000256" key="2">
    <source>
        <dbReference type="ARBA" id="ARBA00009012"/>
    </source>
</evidence>
<dbReference type="Proteomes" id="UP000242310">
    <property type="component" value="Unassembled WGS sequence"/>
</dbReference>
<feature type="transmembrane region" description="Helical" evidence="6">
    <location>
        <begin position="75"/>
        <end position="94"/>
    </location>
</feature>
<keyword evidence="4 6" id="KW-1133">Transmembrane helix</keyword>
<protein>
    <submittedName>
        <fullName evidence="7">Uncharacterized protein (TIGR00297 family)</fullName>
    </submittedName>
</protein>